<feature type="transmembrane region" description="Helical" evidence="2">
    <location>
        <begin position="119"/>
        <end position="140"/>
    </location>
</feature>
<keyword evidence="4" id="KW-1185">Reference proteome</keyword>
<protein>
    <submittedName>
        <fullName evidence="3">Uncharacterized protein</fullName>
    </submittedName>
</protein>
<dbReference type="RefSeq" id="WP_345507961.1">
    <property type="nucleotide sequence ID" value="NZ_BAABIW010000017.1"/>
</dbReference>
<keyword evidence="2" id="KW-0472">Membrane</keyword>
<name>A0ABP9JHI6_9MICO</name>
<comment type="caution">
    <text evidence="3">The sequence shown here is derived from an EMBL/GenBank/DDBJ whole genome shotgun (WGS) entry which is preliminary data.</text>
</comment>
<gene>
    <name evidence="3" type="ORF">GCM10023258_26420</name>
</gene>
<evidence type="ECO:0000313" key="4">
    <source>
        <dbReference type="Proteomes" id="UP001500427"/>
    </source>
</evidence>
<evidence type="ECO:0000256" key="1">
    <source>
        <dbReference type="SAM" id="MobiDB-lite"/>
    </source>
</evidence>
<feature type="transmembrane region" description="Helical" evidence="2">
    <location>
        <begin position="160"/>
        <end position="184"/>
    </location>
</feature>
<dbReference type="EMBL" id="BAABIW010000017">
    <property type="protein sequence ID" value="GAA5029755.1"/>
    <property type="molecule type" value="Genomic_DNA"/>
</dbReference>
<dbReference type="Proteomes" id="UP001500427">
    <property type="component" value="Unassembled WGS sequence"/>
</dbReference>
<keyword evidence="2" id="KW-1133">Transmembrane helix</keyword>
<feature type="region of interest" description="Disordered" evidence="1">
    <location>
        <begin position="213"/>
        <end position="265"/>
    </location>
</feature>
<evidence type="ECO:0000313" key="3">
    <source>
        <dbReference type="EMBL" id="GAA5029755.1"/>
    </source>
</evidence>
<feature type="transmembrane region" description="Helical" evidence="2">
    <location>
        <begin position="92"/>
        <end position="112"/>
    </location>
</feature>
<evidence type="ECO:0000256" key="2">
    <source>
        <dbReference type="SAM" id="Phobius"/>
    </source>
</evidence>
<keyword evidence="2" id="KW-0812">Transmembrane</keyword>
<sequence>MTEADRRSHALPDGAARALRVCGAATGLVGVALAASTTVWPTKILALRVPEVGDFTRGSEQWLWSWGRDVVHYVTHGLVLADDPGPQPVARLVLLVGVLVVAAVGLVTWLVVPGRRGEVCAGVGLGVALGTVGSSVVQRVSFDDRTIGLRPGLVSVTTTAGWLEVVAVALLLVALGVLLGPLLLPRATSAAVAGARRLATRLVPARAGVVRSPAAGTDEVPAPARPRATLREVPYAGDGDERGAHPVVGFSDSSADPDPPATPRS</sequence>
<accession>A0ABP9JHI6</accession>
<feature type="transmembrane region" description="Helical" evidence="2">
    <location>
        <begin position="21"/>
        <end position="40"/>
    </location>
</feature>
<reference evidence="4" key="1">
    <citation type="journal article" date="2019" name="Int. J. Syst. Evol. Microbiol.">
        <title>The Global Catalogue of Microorganisms (GCM) 10K type strain sequencing project: providing services to taxonomists for standard genome sequencing and annotation.</title>
        <authorList>
            <consortium name="The Broad Institute Genomics Platform"/>
            <consortium name="The Broad Institute Genome Sequencing Center for Infectious Disease"/>
            <person name="Wu L."/>
            <person name="Ma J."/>
        </authorList>
    </citation>
    <scope>NUCLEOTIDE SEQUENCE [LARGE SCALE GENOMIC DNA]</scope>
    <source>
        <strain evidence="4">JCM 17687</strain>
    </source>
</reference>
<organism evidence="3 4">
    <name type="scientific">Terrabacter aeriphilus</name>
    <dbReference type="NCBI Taxonomy" id="515662"/>
    <lineage>
        <taxon>Bacteria</taxon>
        <taxon>Bacillati</taxon>
        <taxon>Actinomycetota</taxon>
        <taxon>Actinomycetes</taxon>
        <taxon>Micrococcales</taxon>
        <taxon>Intrasporangiaceae</taxon>
        <taxon>Terrabacter</taxon>
    </lineage>
</organism>
<proteinExistence type="predicted"/>